<comment type="caution">
    <text evidence="1">The sequence shown here is derived from an EMBL/GenBank/DDBJ whole genome shotgun (WGS) entry which is preliminary data.</text>
</comment>
<reference evidence="1 2" key="1">
    <citation type="submission" date="2016-07" db="EMBL/GenBank/DDBJ databases">
        <title>Pervasive Adenine N6-methylation of Active Genes in Fungi.</title>
        <authorList>
            <consortium name="DOE Joint Genome Institute"/>
            <person name="Mondo S.J."/>
            <person name="Dannebaum R.O."/>
            <person name="Kuo R.C."/>
            <person name="Labutti K."/>
            <person name="Haridas S."/>
            <person name="Kuo A."/>
            <person name="Salamov A."/>
            <person name="Ahrendt S.R."/>
            <person name="Lipzen A."/>
            <person name="Sullivan W."/>
            <person name="Andreopoulos W.B."/>
            <person name="Clum A."/>
            <person name="Lindquist E."/>
            <person name="Daum C."/>
            <person name="Ramamoorthy G.K."/>
            <person name="Gryganskyi A."/>
            <person name="Culley D."/>
            <person name="Magnuson J.K."/>
            <person name="James T.Y."/>
            <person name="O'Malley M.A."/>
            <person name="Stajich J.E."/>
            <person name="Spatafora J.W."/>
            <person name="Visel A."/>
            <person name="Grigoriev I.V."/>
        </authorList>
    </citation>
    <scope>NUCLEOTIDE SEQUENCE [LARGE SCALE GENOMIC DNA]</scope>
    <source>
        <strain evidence="1 2">NRRL 1336</strain>
    </source>
</reference>
<protein>
    <submittedName>
        <fullName evidence="1">Uncharacterized protein</fullName>
    </submittedName>
</protein>
<dbReference type="Proteomes" id="UP000193560">
    <property type="component" value="Unassembled WGS sequence"/>
</dbReference>
<gene>
    <name evidence="1" type="ORF">BCR42DRAFT_399178</name>
</gene>
<name>A0A1X2HBE6_9FUNG</name>
<dbReference type="EMBL" id="MCGE01000073">
    <property type="protein sequence ID" value="ORY96086.1"/>
    <property type="molecule type" value="Genomic_DNA"/>
</dbReference>
<sequence length="126" mass="14658">MGERAIQVALFYSQRHSICNSTAEDETLFTFVKFDFIDPACSATLDNNNNNNNNNDDALTKVVCEMDIRRFSSNLVYLHLRHTLIRQLNQQTVLEMITEIQSQQKRYQHLQHQQSLQQQKVNTKAG</sequence>
<proteinExistence type="predicted"/>
<organism evidence="1 2">
    <name type="scientific">Absidia repens</name>
    <dbReference type="NCBI Taxonomy" id="90262"/>
    <lineage>
        <taxon>Eukaryota</taxon>
        <taxon>Fungi</taxon>
        <taxon>Fungi incertae sedis</taxon>
        <taxon>Mucoromycota</taxon>
        <taxon>Mucoromycotina</taxon>
        <taxon>Mucoromycetes</taxon>
        <taxon>Mucorales</taxon>
        <taxon>Cunninghamellaceae</taxon>
        <taxon>Absidia</taxon>
    </lineage>
</organism>
<dbReference type="AlphaFoldDB" id="A0A1X2HBE6"/>
<evidence type="ECO:0000313" key="1">
    <source>
        <dbReference type="EMBL" id="ORY96086.1"/>
    </source>
</evidence>
<keyword evidence="2" id="KW-1185">Reference proteome</keyword>
<evidence type="ECO:0000313" key="2">
    <source>
        <dbReference type="Proteomes" id="UP000193560"/>
    </source>
</evidence>
<accession>A0A1X2HBE6</accession>